<feature type="transmembrane region" description="Helical" evidence="1">
    <location>
        <begin position="32"/>
        <end position="50"/>
    </location>
</feature>
<accession>A0A0R1VIA8</accession>
<organism evidence="2 3">
    <name type="scientific">Lactobacillus kitasatonis DSM 16761 = JCM 1039</name>
    <dbReference type="NCBI Taxonomy" id="1423767"/>
    <lineage>
        <taxon>Bacteria</taxon>
        <taxon>Bacillati</taxon>
        <taxon>Bacillota</taxon>
        <taxon>Bacilli</taxon>
        <taxon>Lactobacillales</taxon>
        <taxon>Lactobacillaceae</taxon>
        <taxon>Lactobacillus</taxon>
    </lineage>
</organism>
<sequence length="169" mass="19078">MLRLMWAISKQKVENFFGRMTQSMHLDAKKIISWYSYILFIAPLLFWALIAMRSGASREPIQSIIMKQPAVAIGTIIAIVDFVLGYYLLLNKKKFMVNRQTYRFFMVSQLIGQIVVGNLLCAILAVLGMYKATALKKTQDNVNPVIIAISIVSAVLLACCLVLILLLEF</sequence>
<evidence type="ECO:0000313" key="3">
    <source>
        <dbReference type="Proteomes" id="UP000051307"/>
    </source>
</evidence>
<feature type="transmembrane region" description="Helical" evidence="1">
    <location>
        <begin position="70"/>
        <end position="89"/>
    </location>
</feature>
<keyword evidence="1" id="KW-1133">Transmembrane helix</keyword>
<evidence type="ECO:0000256" key="1">
    <source>
        <dbReference type="SAM" id="Phobius"/>
    </source>
</evidence>
<keyword evidence="1" id="KW-0472">Membrane</keyword>
<feature type="transmembrane region" description="Helical" evidence="1">
    <location>
        <begin position="142"/>
        <end position="167"/>
    </location>
</feature>
<keyword evidence="1" id="KW-0812">Transmembrane</keyword>
<dbReference type="PATRIC" id="fig|1423767.3.peg.382"/>
<dbReference type="AlphaFoldDB" id="A0A0R1VIA8"/>
<proteinExistence type="predicted"/>
<protein>
    <submittedName>
        <fullName evidence="2">Uncharacterized protein</fullName>
    </submittedName>
</protein>
<dbReference type="Proteomes" id="UP000051307">
    <property type="component" value="Unassembled WGS sequence"/>
</dbReference>
<feature type="transmembrane region" description="Helical" evidence="1">
    <location>
        <begin position="110"/>
        <end position="130"/>
    </location>
</feature>
<comment type="caution">
    <text evidence="2">The sequence shown here is derived from an EMBL/GenBank/DDBJ whole genome shotgun (WGS) entry which is preliminary data.</text>
</comment>
<dbReference type="EMBL" id="AZFU01000016">
    <property type="protein sequence ID" value="KRM04957.1"/>
    <property type="molecule type" value="Genomic_DNA"/>
</dbReference>
<dbReference type="eggNOG" id="ENOG50309TS">
    <property type="taxonomic scope" value="Bacteria"/>
</dbReference>
<evidence type="ECO:0000313" key="2">
    <source>
        <dbReference type="EMBL" id="KRM04957.1"/>
    </source>
</evidence>
<reference evidence="2 3" key="1">
    <citation type="journal article" date="2015" name="Genome Announc.">
        <title>Expanding the biotechnology potential of lactobacilli through comparative genomics of 213 strains and associated genera.</title>
        <authorList>
            <person name="Sun Z."/>
            <person name="Harris H.M."/>
            <person name="McCann A."/>
            <person name="Guo C."/>
            <person name="Argimon S."/>
            <person name="Zhang W."/>
            <person name="Yang X."/>
            <person name="Jeffery I.B."/>
            <person name="Cooney J.C."/>
            <person name="Kagawa T.F."/>
            <person name="Liu W."/>
            <person name="Song Y."/>
            <person name="Salvetti E."/>
            <person name="Wrobel A."/>
            <person name="Rasinkangas P."/>
            <person name="Parkhill J."/>
            <person name="Rea M.C."/>
            <person name="O'Sullivan O."/>
            <person name="Ritari J."/>
            <person name="Douillard F.P."/>
            <person name="Paul Ross R."/>
            <person name="Yang R."/>
            <person name="Briner A.E."/>
            <person name="Felis G.E."/>
            <person name="de Vos W.M."/>
            <person name="Barrangou R."/>
            <person name="Klaenhammer T.R."/>
            <person name="Caufield P.W."/>
            <person name="Cui Y."/>
            <person name="Zhang H."/>
            <person name="O'Toole P.W."/>
        </authorList>
    </citation>
    <scope>NUCLEOTIDE SEQUENCE [LARGE SCALE GENOMIC DNA]</scope>
    <source>
        <strain evidence="2 3">DSM 16761</strain>
    </source>
</reference>
<gene>
    <name evidence="2" type="ORF">FC59_GL000369</name>
</gene>
<name>A0A0R1VIA8_9LACO</name>